<evidence type="ECO:0000256" key="1">
    <source>
        <dbReference type="ARBA" id="ARBA00022553"/>
    </source>
</evidence>
<feature type="domain" description="BAT2 N-terminal" evidence="3">
    <location>
        <begin position="24"/>
        <end position="170"/>
    </location>
</feature>
<feature type="region of interest" description="Disordered" evidence="2">
    <location>
        <begin position="169"/>
        <end position="257"/>
    </location>
</feature>
<feature type="region of interest" description="Disordered" evidence="2">
    <location>
        <begin position="947"/>
        <end position="968"/>
    </location>
</feature>
<feature type="compositionally biased region" description="Basic residues" evidence="2">
    <location>
        <begin position="781"/>
        <end position="790"/>
    </location>
</feature>
<gene>
    <name evidence="4" type="ORF">Mgra_00006265</name>
</gene>
<feature type="region of interest" description="Disordered" evidence="2">
    <location>
        <begin position="776"/>
        <end position="860"/>
    </location>
</feature>
<feature type="region of interest" description="Disordered" evidence="2">
    <location>
        <begin position="336"/>
        <end position="396"/>
    </location>
</feature>
<feature type="compositionally biased region" description="Low complexity" evidence="2">
    <location>
        <begin position="363"/>
        <end position="385"/>
    </location>
</feature>
<dbReference type="EMBL" id="JABEBT010000060">
    <property type="protein sequence ID" value="KAF7634300.1"/>
    <property type="molecule type" value="Genomic_DNA"/>
</dbReference>
<feature type="compositionally biased region" description="Low complexity" evidence="2">
    <location>
        <begin position="727"/>
        <end position="743"/>
    </location>
</feature>
<feature type="compositionally biased region" description="Polar residues" evidence="2">
    <location>
        <begin position="386"/>
        <end position="396"/>
    </location>
</feature>
<dbReference type="InterPro" id="IPR033184">
    <property type="entry name" value="PRRC2"/>
</dbReference>
<feature type="region of interest" description="Disordered" evidence="2">
    <location>
        <begin position="714"/>
        <end position="763"/>
    </location>
</feature>
<organism evidence="4 5">
    <name type="scientific">Meloidogyne graminicola</name>
    <dbReference type="NCBI Taxonomy" id="189291"/>
    <lineage>
        <taxon>Eukaryota</taxon>
        <taxon>Metazoa</taxon>
        <taxon>Ecdysozoa</taxon>
        <taxon>Nematoda</taxon>
        <taxon>Chromadorea</taxon>
        <taxon>Rhabditida</taxon>
        <taxon>Tylenchina</taxon>
        <taxon>Tylenchomorpha</taxon>
        <taxon>Tylenchoidea</taxon>
        <taxon>Meloidogynidae</taxon>
        <taxon>Meloidogyninae</taxon>
        <taxon>Meloidogyne</taxon>
    </lineage>
</organism>
<feature type="region of interest" description="Disordered" evidence="2">
    <location>
        <begin position="274"/>
        <end position="317"/>
    </location>
</feature>
<feature type="compositionally biased region" description="Basic and acidic residues" evidence="2">
    <location>
        <begin position="746"/>
        <end position="755"/>
    </location>
</feature>
<keyword evidence="1" id="KW-0597">Phosphoprotein</keyword>
<name>A0A8S9ZLR2_9BILA</name>
<protein>
    <submittedName>
        <fullName evidence="4">BAT2_N domain-containing protein</fullName>
    </submittedName>
</protein>
<dbReference type="PANTHER" id="PTHR14038:SF0">
    <property type="entry name" value="LP18708P"/>
    <property type="match status" value="1"/>
</dbReference>
<sequence>MSNRGATGAGINKSRVLSSVYTSKNSTAQVAGGTKENKHGTTIGSKNIVRRMPPPATLPSLKAEHGQDPSIVIVPQGGTGWNSKSATPTVVAPEGNIGQSSLETITKSVSSDSRISTFGSATAAAVGHDLRPTWAKSASVHTTVAPCPPSQFVNSIETTLQNVNTKQNVNPDRAALPKRSSSERDFPSLETAASTKFQGDGLKKTTDSDISSPQHAPLIRQPQPAGYIGASCPKPNMERKLPDRYCGGAQSSVSNPSQKYDVLQRIAKLSLEKDQTKKTVQQKQFQNDSFESVEESFPTQQETKEESVTGGDTEESQNACLQLEASPLTIQPQLHSQESYQQQSVPPVTPHQSTQVEQTDFHQSQQFSISPQQQPLQMQQTFQLPSQNQHQVPTGFGSQQYCPQPQILSKMDQKSLYQQIYQPPPSQQQVEQQYHMTVHHQNAPVPTVTLPLRFSQPPPQIPAQNLISTYQQQRGGQGSFEQHQRDAVSVGSYVWDESSSFVRNGSLKQTSQHSFDSNLRVSESYGVETTESVGTRFQPPQPTYQYGQQNIVGTRTSDYPPSLISLDISDTFKKSTTDCEQDISTGFRHFTGGNRLLGPSHANINNETNSFRGGEIQRNDFDQFHLSTFSSDNFESSTNFLQDQQLKQSEQSRIQLLKRNTESIQQSENVSSFHKYFDHPEIIKQEESSNDQVAFNAKNKKRFEDGKVKEYSHRKKTYYSSGKSKQKIINNTNNKTTNSKSSNRLSEAKISKPSERPPPLVNIWEKRTEERLLAERESHKQQNKNRKAKNGRPVTSKLSDTKASAPVESVPGPPSINVWEKRKEDRLLAERETQKQQNKSRRGKNGRPSLRERKSLVTQSEGYMEDSCIKPNFGRKLLDSTCSEDQSVYLSSEKEQTKKTSRKHYQNDLFENIEDTKKESVIGEGTEDIQTNVFQSEITPANIQPKETYQQQSVTPVTPHQSTQNNII</sequence>
<dbReference type="Pfam" id="PF07001">
    <property type="entry name" value="BAT2_N"/>
    <property type="match status" value="1"/>
</dbReference>
<evidence type="ECO:0000313" key="4">
    <source>
        <dbReference type="EMBL" id="KAF7634300.1"/>
    </source>
</evidence>
<dbReference type="AlphaFoldDB" id="A0A8S9ZLR2"/>
<reference evidence="4" key="1">
    <citation type="journal article" date="2020" name="Ecol. Evol.">
        <title>Genome structure and content of the rice root-knot nematode (Meloidogyne graminicola).</title>
        <authorList>
            <person name="Phan N.T."/>
            <person name="Danchin E.G.J."/>
            <person name="Klopp C."/>
            <person name="Perfus-Barbeoch L."/>
            <person name="Kozlowski D.K."/>
            <person name="Koutsovoulos G.D."/>
            <person name="Lopez-Roques C."/>
            <person name="Bouchez O."/>
            <person name="Zahm M."/>
            <person name="Besnard G."/>
            <person name="Bellafiore S."/>
        </authorList>
    </citation>
    <scope>NUCLEOTIDE SEQUENCE</scope>
    <source>
        <strain evidence="4">VN-18</strain>
    </source>
</reference>
<accession>A0A8S9ZLR2</accession>
<evidence type="ECO:0000256" key="2">
    <source>
        <dbReference type="SAM" id="MobiDB-lite"/>
    </source>
</evidence>
<feature type="compositionally biased region" description="Polar residues" evidence="2">
    <location>
        <begin position="336"/>
        <end position="362"/>
    </location>
</feature>
<dbReference type="OrthoDB" id="1939715at2759"/>
<evidence type="ECO:0000313" key="5">
    <source>
        <dbReference type="Proteomes" id="UP000605970"/>
    </source>
</evidence>
<evidence type="ECO:0000259" key="3">
    <source>
        <dbReference type="Pfam" id="PF07001"/>
    </source>
</evidence>
<dbReference type="Proteomes" id="UP000605970">
    <property type="component" value="Unassembled WGS sequence"/>
</dbReference>
<feature type="region of interest" description="Disordered" evidence="2">
    <location>
        <begin position="23"/>
        <end position="64"/>
    </location>
</feature>
<dbReference type="GO" id="GO:0030154">
    <property type="term" value="P:cell differentiation"/>
    <property type="evidence" value="ECO:0007669"/>
    <property type="project" value="TreeGrafter"/>
</dbReference>
<feature type="compositionally biased region" description="Basic and acidic residues" evidence="2">
    <location>
        <begin position="819"/>
        <end position="834"/>
    </location>
</feature>
<proteinExistence type="predicted"/>
<comment type="caution">
    <text evidence="4">The sequence shown here is derived from an EMBL/GenBank/DDBJ whole genome shotgun (WGS) entry which is preliminary data.</text>
</comment>
<dbReference type="PANTHER" id="PTHR14038">
    <property type="entry name" value="BAT2 HLA-B-ASSOCIATED TRANSCRIPT 2"/>
    <property type="match status" value="1"/>
</dbReference>
<dbReference type="InterPro" id="IPR009738">
    <property type="entry name" value="BAT2_N"/>
</dbReference>
<keyword evidence="5" id="KW-1185">Reference proteome</keyword>